<name>A0ABV5KH49_9BACL</name>
<dbReference type="EMBL" id="JBHMDO010000003">
    <property type="protein sequence ID" value="MFB9324549.1"/>
    <property type="molecule type" value="Genomic_DNA"/>
</dbReference>
<evidence type="ECO:0000313" key="2">
    <source>
        <dbReference type="Proteomes" id="UP001589747"/>
    </source>
</evidence>
<accession>A0ABV5KH49</accession>
<dbReference type="Proteomes" id="UP001589747">
    <property type="component" value="Unassembled WGS sequence"/>
</dbReference>
<reference evidence="1 2" key="1">
    <citation type="submission" date="2024-09" db="EMBL/GenBank/DDBJ databases">
        <authorList>
            <person name="Sun Q."/>
            <person name="Mori K."/>
        </authorList>
    </citation>
    <scope>NUCLEOTIDE SEQUENCE [LARGE SCALE GENOMIC DNA]</scope>
    <source>
        <strain evidence="1 2">TISTR 2452</strain>
    </source>
</reference>
<organism evidence="1 2">
    <name type="scientific">Paenibacillus aurantiacus</name>
    <dbReference type="NCBI Taxonomy" id="1936118"/>
    <lineage>
        <taxon>Bacteria</taxon>
        <taxon>Bacillati</taxon>
        <taxon>Bacillota</taxon>
        <taxon>Bacilli</taxon>
        <taxon>Bacillales</taxon>
        <taxon>Paenibacillaceae</taxon>
        <taxon>Paenibacillus</taxon>
    </lineage>
</organism>
<evidence type="ECO:0000313" key="1">
    <source>
        <dbReference type="EMBL" id="MFB9324549.1"/>
    </source>
</evidence>
<dbReference type="InterPro" id="IPR027417">
    <property type="entry name" value="P-loop_NTPase"/>
</dbReference>
<protein>
    <submittedName>
        <fullName evidence="1">AAA family ATPase</fullName>
    </submittedName>
</protein>
<dbReference type="Gene3D" id="3.40.50.300">
    <property type="entry name" value="P-loop containing nucleotide triphosphate hydrolases"/>
    <property type="match status" value="1"/>
</dbReference>
<dbReference type="SUPFAM" id="SSF52540">
    <property type="entry name" value="P-loop containing nucleoside triphosphate hydrolases"/>
    <property type="match status" value="1"/>
</dbReference>
<dbReference type="Pfam" id="PF13671">
    <property type="entry name" value="AAA_33"/>
    <property type="match status" value="1"/>
</dbReference>
<dbReference type="PANTHER" id="PTHR37807:SF3">
    <property type="entry name" value="OS07G0160300 PROTEIN"/>
    <property type="match status" value="1"/>
</dbReference>
<gene>
    <name evidence="1" type="ORF">ACFFSY_01170</name>
</gene>
<dbReference type="RefSeq" id="WP_377488661.1">
    <property type="nucleotide sequence ID" value="NZ_JBHMDO010000003.1"/>
</dbReference>
<sequence>MSTIVLFRGKAGTGKSTLSMELAKRMNVVVLHKDDIYDSVAEYVSDHGARNKICFEFLYKFLQHVLASNSAVMLDFGLNNADDVMKLRSWIVERNGELKVIHCMCSDDSMWSERLSQRSGNPRPNQLITDLTQLKAHYKAIHNEFIENELVIDTVRDIEFSIERILSFLNGETAS</sequence>
<proteinExistence type="predicted"/>
<dbReference type="PANTHER" id="PTHR37807">
    <property type="entry name" value="OS07G0160300 PROTEIN"/>
    <property type="match status" value="1"/>
</dbReference>
<keyword evidence="2" id="KW-1185">Reference proteome</keyword>
<comment type="caution">
    <text evidence="1">The sequence shown here is derived from an EMBL/GenBank/DDBJ whole genome shotgun (WGS) entry which is preliminary data.</text>
</comment>